<dbReference type="EMBL" id="JASPDQ010000005">
    <property type="protein sequence ID" value="MDK8601541.1"/>
    <property type="molecule type" value="Genomic_DNA"/>
</dbReference>
<sequence length="112" mass="12535">MAKIKKGDLVQVIAGRDKGMQGRVLQVRDDRVVVEGVQRVKKHTRVGRTDRGGTTGGIETVEAPIHISNVMLVGPDKKPIRVGFREVEVERNGRKKIMRERIGRRGGEEIEL</sequence>
<evidence type="ECO:0000256" key="6">
    <source>
        <dbReference type="RuleBase" id="RU003477"/>
    </source>
</evidence>
<dbReference type="InterPro" id="IPR014722">
    <property type="entry name" value="Rib_uL2_dom2"/>
</dbReference>
<comment type="caution">
    <text evidence="8">The sequence shown here is derived from an EMBL/GenBank/DDBJ whole genome shotgun (WGS) entry which is preliminary data.</text>
</comment>
<dbReference type="GO" id="GO:0005840">
    <property type="term" value="C:ribosome"/>
    <property type="evidence" value="ECO:0007669"/>
    <property type="project" value="UniProtKB-KW"/>
</dbReference>
<evidence type="ECO:0000256" key="4">
    <source>
        <dbReference type="ARBA" id="ARBA00035206"/>
    </source>
</evidence>
<dbReference type="PANTHER" id="PTHR12903">
    <property type="entry name" value="MITOCHONDRIAL RIBOSOMAL PROTEIN L24"/>
    <property type="match status" value="1"/>
</dbReference>
<dbReference type="RefSeq" id="WP_062613572.1">
    <property type="nucleotide sequence ID" value="NZ_CALTZF010000003.1"/>
</dbReference>
<evidence type="ECO:0000256" key="2">
    <source>
        <dbReference type="ARBA" id="ARBA00022980"/>
    </source>
</evidence>
<dbReference type="STRING" id="59561.AQZ59_01003"/>
<keyword evidence="5" id="KW-0699">rRNA-binding</keyword>
<dbReference type="EMBL" id="LNIZ01000004">
    <property type="protein sequence ID" value="KTF04031.1"/>
    <property type="molecule type" value="Genomic_DNA"/>
</dbReference>
<protein>
    <recommendedName>
        <fullName evidence="4 5">Large ribosomal subunit protein uL24</fullName>
    </recommendedName>
</protein>
<organism evidence="8 10">
    <name type="scientific">Trueperella bernardiae</name>
    <dbReference type="NCBI Taxonomy" id="59561"/>
    <lineage>
        <taxon>Bacteria</taxon>
        <taxon>Bacillati</taxon>
        <taxon>Actinomycetota</taxon>
        <taxon>Actinomycetes</taxon>
        <taxon>Actinomycetales</taxon>
        <taxon>Actinomycetaceae</taxon>
        <taxon>Trueperella</taxon>
    </lineage>
</organism>
<reference evidence="9" key="2">
    <citation type="submission" date="2023-05" db="EMBL/GenBank/DDBJ databases">
        <title>Genomic Catalog of Human Bladder Bacteria.</title>
        <authorList>
            <person name="Du J."/>
        </authorList>
    </citation>
    <scope>NUCLEOTIDE SEQUENCE</scope>
    <source>
        <strain evidence="9">UMB1304A</strain>
    </source>
</reference>
<dbReference type="PATRIC" id="fig|59561.3.peg.996"/>
<dbReference type="OrthoDB" id="9807419at2"/>
<dbReference type="GO" id="GO:0019843">
    <property type="term" value="F:rRNA binding"/>
    <property type="evidence" value="ECO:0007669"/>
    <property type="project" value="UniProtKB-UniRule"/>
</dbReference>
<accession>A0A0W1KK77</accession>
<dbReference type="CDD" id="cd06089">
    <property type="entry name" value="KOW_RPL26"/>
    <property type="match status" value="1"/>
</dbReference>
<comment type="function">
    <text evidence="5">One of two assembly initiator proteins, it binds directly to the 5'-end of the 23S rRNA, where it nucleates assembly of the 50S subunit.</text>
</comment>
<dbReference type="InterPro" id="IPR005825">
    <property type="entry name" value="Ribosomal_uL24_CS"/>
</dbReference>
<evidence type="ECO:0000313" key="9">
    <source>
        <dbReference type="EMBL" id="MDK8601541.1"/>
    </source>
</evidence>
<dbReference type="Pfam" id="PF17136">
    <property type="entry name" value="ribosomal_L24"/>
    <property type="match status" value="1"/>
</dbReference>
<proteinExistence type="inferred from homology"/>
<name>A0A0W1KK77_9ACTO</name>
<feature type="domain" description="KOW" evidence="7">
    <location>
        <begin position="3"/>
        <end position="30"/>
    </location>
</feature>
<evidence type="ECO:0000313" key="8">
    <source>
        <dbReference type="EMBL" id="KTF04031.1"/>
    </source>
</evidence>
<dbReference type="NCBIfam" id="TIGR01079">
    <property type="entry name" value="rplX_bact"/>
    <property type="match status" value="1"/>
</dbReference>
<evidence type="ECO:0000256" key="5">
    <source>
        <dbReference type="HAMAP-Rule" id="MF_01326"/>
    </source>
</evidence>
<dbReference type="InterPro" id="IPR041988">
    <property type="entry name" value="Ribosomal_uL24_KOW"/>
</dbReference>
<dbReference type="InterPro" id="IPR005824">
    <property type="entry name" value="KOW"/>
</dbReference>
<dbReference type="Proteomes" id="UP000054404">
    <property type="component" value="Unassembled WGS sequence"/>
</dbReference>
<dbReference type="InterPro" id="IPR057264">
    <property type="entry name" value="Ribosomal_uL24_C"/>
</dbReference>
<dbReference type="Proteomes" id="UP001225576">
    <property type="component" value="Unassembled WGS sequence"/>
</dbReference>
<dbReference type="GO" id="GO:1990904">
    <property type="term" value="C:ribonucleoprotein complex"/>
    <property type="evidence" value="ECO:0007669"/>
    <property type="project" value="UniProtKB-KW"/>
</dbReference>
<keyword evidence="10" id="KW-1185">Reference proteome</keyword>
<reference evidence="8 10" key="1">
    <citation type="submission" date="2015-11" db="EMBL/GenBank/DDBJ databases">
        <title>Draft Genome Sequence of the Type Strain Trueperella bernardiae LCDC 89-0504T, Isolated from Blood Culture.</title>
        <authorList>
            <person name="Bernier A.-M."/>
            <person name="Bernard K."/>
        </authorList>
    </citation>
    <scope>NUCLEOTIDE SEQUENCE [LARGE SCALE GENOMIC DNA]</scope>
    <source>
        <strain evidence="8 10">LCDC 89-0504</strain>
    </source>
</reference>
<keyword evidence="5" id="KW-0694">RNA-binding</keyword>
<evidence type="ECO:0000313" key="10">
    <source>
        <dbReference type="Proteomes" id="UP000054404"/>
    </source>
</evidence>
<evidence type="ECO:0000256" key="1">
    <source>
        <dbReference type="ARBA" id="ARBA00010618"/>
    </source>
</evidence>
<gene>
    <name evidence="5 8" type="primary">rplX</name>
    <name evidence="8" type="ORF">AQZ59_01003</name>
    <name evidence="9" type="ORF">QP858_03590</name>
</gene>
<dbReference type="Pfam" id="PF00467">
    <property type="entry name" value="KOW"/>
    <property type="match status" value="1"/>
</dbReference>
<dbReference type="HAMAP" id="MF_01326_B">
    <property type="entry name" value="Ribosomal_uL24_B"/>
    <property type="match status" value="1"/>
</dbReference>
<comment type="function">
    <text evidence="5">One of the proteins that surrounds the polypeptide exit tunnel on the outside of the subunit.</text>
</comment>
<dbReference type="SUPFAM" id="SSF50104">
    <property type="entry name" value="Translation proteins SH3-like domain"/>
    <property type="match status" value="1"/>
</dbReference>
<comment type="subunit">
    <text evidence="5">Part of the 50S ribosomal subunit.</text>
</comment>
<dbReference type="GO" id="GO:0006412">
    <property type="term" value="P:translation"/>
    <property type="evidence" value="ECO:0007669"/>
    <property type="project" value="UniProtKB-UniRule"/>
</dbReference>
<dbReference type="PROSITE" id="PS01108">
    <property type="entry name" value="RIBOSOMAL_L24"/>
    <property type="match status" value="1"/>
</dbReference>
<evidence type="ECO:0000259" key="7">
    <source>
        <dbReference type="SMART" id="SM00739"/>
    </source>
</evidence>
<dbReference type="AlphaFoldDB" id="A0A0W1KK77"/>
<keyword evidence="3 5" id="KW-0687">Ribonucleoprotein</keyword>
<keyword evidence="2 5" id="KW-0689">Ribosomal protein</keyword>
<evidence type="ECO:0000256" key="3">
    <source>
        <dbReference type="ARBA" id="ARBA00023274"/>
    </source>
</evidence>
<dbReference type="InterPro" id="IPR003256">
    <property type="entry name" value="Ribosomal_uL24"/>
</dbReference>
<dbReference type="Gene3D" id="2.30.30.30">
    <property type="match status" value="1"/>
</dbReference>
<dbReference type="InterPro" id="IPR008991">
    <property type="entry name" value="Translation_prot_SH3-like_sf"/>
</dbReference>
<comment type="similarity">
    <text evidence="1 5 6">Belongs to the universal ribosomal protein uL24 family.</text>
</comment>
<dbReference type="SMART" id="SM00739">
    <property type="entry name" value="KOW"/>
    <property type="match status" value="1"/>
</dbReference>
<dbReference type="GO" id="GO:0003735">
    <property type="term" value="F:structural constituent of ribosome"/>
    <property type="evidence" value="ECO:0007669"/>
    <property type="project" value="InterPro"/>
</dbReference>